<comment type="caution">
    <text evidence="7">The sequence shown here is derived from an EMBL/GenBank/DDBJ whole genome shotgun (WGS) entry which is preliminary data.</text>
</comment>
<dbReference type="Gene3D" id="1.10.760.10">
    <property type="entry name" value="Cytochrome c-like domain"/>
    <property type="match status" value="1"/>
</dbReference>
<keyword evidence="1" id="KW-0813">Transport</keyword>
<keyword evidence="3" id="KW-0479">Metal-binding</keyword>
<evidence type="ECO:0000256" key="5">
    <source>
        <dbReference type="ARBA" id="ARBA00023004"/>
    </source>
</evidence>
<evidence type="ECO:0000256" key="1">
    <source>
        <dbReference type="ARBA" id="ARBA00022448"/>
    </source>
</evidence>
<evidence type="ECO:0000313" key="7">
    <source>
        <dbReference type="EMBL" id="MYN04253.1"/>
    </source>
</evidence>
<accession>A0A6N9HM22</accession>
<keyword evidence="2" id="KW-0349">Heme</keyword>
<evidence type="ECO:0000256" key="4">
    <source>
        <dbReference type="ARBA" id="ARBA00022982"/>
    </source>
</evidence>
<dbReference type="SUPFAM" id="SSF46626">
    <property type="entry name" value="Cytochrome c"/>
    <property type="match status" value="1"/>
</dbReference>
<dbReference type="RefSeq" id="WP_161027214.1">
    <property type="nucleotide sequence ID" value="NZ_WWCJ01000015.1"/>
</dbReference>
<dbReference type="InterPro" id="IPR009056">
    <property type="entry name" value="Cyt_c-like_dom"/>
</dbReference>
<evidence type="ECO:0000256" key="3">
    <source>
        <dbReference type="ARBA" id="ARBA00022723"/>
    </source>
</evidence>
<dbReference type="PANTHER" id="PTHR40942">
    <property type="match status" value="1"/>
</dbReference>
<dbReference type="GO" id="GO:0009055">
    <property type="term" value="F:electron transfer activity"/>
    <property type="evidence" value="ECO:0007669"/>
    <property type="project" value="InterPro"/>
</dbReference>
<evidence type="ECO:0000313" key="8">
    <source>
        <dbReference type="Proteomes" id="UP000448575"/>
    </source>
</evidence>
<keyword evidence="5" id="KW-0408">Iron</keyword>
<dbReference type="InterPro" id="IPR036909">
    <property type="entry name" value="Cyt_c-like_dom_sf"/>
</dbReference>
<gene>
    <name evidence="7" type="ORF">GTP41_19355</name>
</gene>
<keyword evidence="4" id="KW-0249">Electron transport</keyword>
<protein>
    <submittedName>
        <fullName evidence="7">C-type cytochrome</fullName>
    </submittedName>
</protein>
<dbReference type="EMBL" id="WWCJ01000015">
    <property type="protein sequence ID" value="MYN04253.1"/>
    <property type="molecule type" value="Genomic_DNA"/>
</dbReference>
<dbReference type="AlphaFoldDB" id="A0A6N9HM22"/>
<dbReference type="PANTHER" id="PTHR40942:SF4">
    <property type="entry name" value="CYTOCHROME C5"/>
    <property type="match status" value="1"/>
</dbReference>
<feature type="domain" description="Cytochrome c" evidence="6">
    <location>
        <begin position="37"/>
        <end position="110"/>
    </location>
</feature>
<evidence type="ECO:0000256" key="2">
    <source>
        <dbReference type="ARBA" id="ARBA00022617"/>
    </source>
</evidence>
<dbReference type="GO" id="GO:0020037">
    <property type="term" value="F:heme binding"/>
    <property type="evidence" value="ECO:0007669"/>
    <property type="project" value="InterPro"/>
</dbReference>
<reference evidence="7 8" key="1">
    <citation type="submission" date="2019-12" db="EMBL/GenBank/DDBJ databases">
        <title>Novel species isolated from a subtropical stream in China.</title>
        <authorList>
            <person name="Lu H."/>
        </authorList>
    </citation>
    <scope>NUCLEOTIDE SEQUENCE [LARGE SCALE GENOMIC DNA]</scope>
    <source>
        <strain evidence="7 8">DS3</strain>
    </source>
</reference>
<dbReference type="Proteomes" id="UP000448575">
    <property type="component" value="Unassembled WGS sequence"/>
</dbReference>
<proteinExistence type="predicted"/>
<evidence type="ECO:0000259" key="6">
    <source>
        <dbReference type="Pfam" id="PF13442"/>
    </source>
</evidence>
<dbReference type="PRINTS" id="PR00607">
    <property type="entry name" value="CYTCHROMECIE"/>
</dbReference>
<dbReference type="GO" id="GO:0005506">
    <property type="term" value="F:iron ion binding"/>
    <property type="evidence" value="ECO:0007669"/>
    <property type="project" value="InterPro"/>
</dbReference>
<name>A0A6N9HM22_9BURK</name>
<dbReference type="InterPro" id="IPR002323">
    <property type="entry name" value="Cyt_CIE"/>
</dbReference>
<dbReference type="Pfam" id="PF13442">
    <property type="entry name" value="Cytochrome_CBB3"/>
    <property type="match status" value="1"/>
</dbReference>
<sequence>MRALLGVAVLLAACSGAKQEPGAADLQWAESSRPASAQLAERYERSCMACHSVNGTGAPLAGFAPHWKPRIDKGIDQLVRHASEGFNAMPAMGACNDCSADDLRALTLFMARSGT</sequence>
<organism evidence="7 8">
    <name type="scientific">Pseudoduganella guangdongensis</name>
    <dbReference type="NCBI Taxonomy" id="2692179"/>
    <lineage>
        <taxon>Bacteria</taxon>
        <taxon>Pseudomonadati</taxon>
        <taxon>Pseudomonadota</taxon>
        <taxon>Betaproteobacteria</taxon>
        <taxon>Burkholderiales</taxon>
        <taxon>Oxalobacteraceae</taxon>
        <taxon>Telluria group</taxon>
        <taxon>Pseudoduganella</taxon>
    </lineage>
</organism>
<keyword evidence="8" id="KW-1185">Reference proteome</keyword>